<proteinExistence type="predicted"/>
<keyword evidence="1" id="KW-0472">Membrane</keyword>
<dbReference type="Pfam" id="PF13400">
    <property type="entry name" value="Tad"/>
    <property type="match status" value="1"/>
</dbReference>
<keyword evidence="1" id="KW-1133">Transmembrane helix</keyword>
<comment type="caution">
    <text evidence="3">The sequence shown here is derived from an EMBL/GenBank/DDBJ whole genome shotgun (WGS) entry which is preliminary data.</text>
</comment>
<name>A0ABQ0IP44_9ACTN</name>
<feature type="domain" description="Putative Flp pilus-assembly TadG-like N-terminal" evidence="2">
    <location>
        <begin position="13"/>
        <end position="59"/>
    </location>
</feature>
<dbReference type="EMBL" id="BAOQ01000033">
    <property type="protein sequence ID" value="GAC85333.1"/>
    <property type="molecule type" value="Genomic_DNA"/>
</dbReference>
<dbReference type="Proteomes" id="UP000035021">
    <property type="component" value="Unassembled WGS sequence"/>
</dbReference>
<dbReference type="InterPro" id="IPR021202">
    <property type="entry name" value="Rv3654c-like"/>
</dbReference>
<protein>
    <recommendedName>
        <fullName evidence="2">Putative Flp pilus-assembly TadG-like N-terminal domain-containing protein</fullName>
    </recommendedName>
</protein>
<accession>A0ABQ0IP44</accession>
<dbReference type="GeneID" id="60750096"/>
<evidence type="ECO:0000313" key="3">
    <source>
        <dbReference type="EMBL" id="GAC85333.1"/>
    </source>
</evidence>
<dbReference type="InterPro" id="IPR028087">
    <property type="entry name" value="Tad_N"/>
</dbReference>
<dbReference type="NCBIfam" id="TIGR03816">
    <property type="entry name" value="tadE_like_DECH"/>
    <property type="match status" value="1"/>
</dbReference>
<evidence type="ECO:0000256" key="1">
    <source>
        <dbReference type="SAM" id="Phobius"/>
    </source>
</evidence>
<dbReference type="RefSeq" id="WP_006901554.1">
    <property type="nucleotide sequence ID" value="NZ_BAOQ01000033.1"/>
</dbReference>
<gene>
    <name evidence="3" type="ORF">GP2_033_00680</name>
</gene>
<feature type="transmembrane region" description="Helical" evidence="1">
    <location>
        <begin position="20"/>
        <end position="42"/>
    </location>
</feature>
<reference evidence="3 4" key="1">
    <citation type="submission" date="2013-02" db="EMBL/GenBank/DDBJ databases">
        <title>Whole genome shotgun sequence of Gordonia paraffinivorans NBRC 108238.</title>
        <authorList>
            <person name="Isaki-Nakamura S."/>
            <person name="Hosoyama A."/>
            <person name="Tsuchikane K."/>
            <person name="Ando Y."/>
            <person name="Baba S."/>
            <person name="Ohji S."/>
            <person name="Hamada M."/>
            <person name="Tamura T."/>
            <person name="Yamazoe A."/>
            <person name="Yamazaki S."/>
            <person name="Fujita N."/>
        </authorList>
    </citation>
    <scope>NUCLEOTIDE SEQUENCE [LARGE SCALE GENOMIC DNA]</scope>
    <source>
        <strain evidence="3 4">NBRC 108238</strain>
    </source>
</reference>
<sequence>MRSIRGPAADEDGNATVLGAFVIAAIAAVLVLVIYVGAAVLARHRAQSAADLAALAAAVDHAGGGADPCGQARSLARVQRPRVEVVSCRIDGADAVVSVRLSVELGGFGTGEAIAVARAGPVE</sequence>
<organism evidence="3 4">
    <name type="scientific">Gordonia paraffinivorans NBRC 108238</name>
    <dbReference type="NCBI Taxonomy" id="1223543"/>
    <lineage>
        <taxon>Bacteria</taxon>
        <taxon>Bacillati</taxon>
        <taxon>Actinomycetota</taxon>
        <taxon>Actinomycetes</taxon>
        <taxon>Mycobacteriales</taxon>
        <taxon>Gordoniaceae</taxon>
        <taxon>Gordonia</taxon>
    </lineage>
</organism>
<evidence type="ECO:0000259" key="2">
    <source>
        <dbReference type="Pfam" id="PF13400"/>
    </source>
</evidence>
<keyword evidence="4" id="KW-1185">Reference proteome</keyword>
<evidence type="ECO:0000313" key="4">
    <source>
        <dbReference type="Proteomes" id="UP000035021"/>
    </source>
</evidence>
<keyword evidence="1" id="KW-0812">Transmembrane</keyword>